<feature type="domain" description="Release factor glutamine methyltransferase N-terminal" evidence="7">
    <location>
        <begin position="7"/>
        <end position="75"/>
    </location>
</feature>
<protein>
    <recommendedName>
        <fullName evidence="5">Release factor glutamine methyltransferase</fullName>
        <shortName evidence="5">RF MTase</shortName>
        <ecNumber evidence="5">2.1.1.297</ecNumber>
    </recommendedName>
    <alternativeName>
        <fullName evidence="5">N5-glutamine methyltransferase PrmC</fullName>
    </alternativeName>
    <alternativeName>
        <fullName evidence="5">Protein-(glutamine-N5) MTase PrmC</fullName>
    </alternativeName>
    <alternativeName>
        <fullName evidence="5">Protein-glutamine N-methyltransferase PrmC</fullName>
    </alternativeName>
</protein>
<dbReference type="InterPro" id="IPR040758">
    <property type="entry name" value="PrmC_N"/>
</dbReference>
<evidence type="ECO:0000256" key="5">
    <source>
        <dbReference type="HAMAP-Rule" id="MF_02126"/>
    </source>
</evidence>
<evidence type="ECO:0000313" key="8">
    <source>
        <dbReference type="EMBL" id="AYC28818.1"/>
    </source>
</evidence>
<dbReference type="GO" id="GO:0102559">
    <property type="term" value="F:peptide chain release factor N(5)-glutamine methyltransferase activity"/>
    <property type="evidence" value="ECO:0007669"/>
    <property type="project" value="UniProtKB-EC"/>
</dbReference>
<feature type="binding site" evidence="5">
    <location>
        <position position="147"/>
    </location>
    <ligand>
        <name>S-adenosyl-L-methionine</name>
        <dbReference type="ChEBI" id="CHEBI:59789"/>
    </ligand>
</feature>
<evidence type="ECO:0000259" key="7">
    <source>
        <dbReference type="Pfam" id="PF17827"/>
    </source>
</evidence>
<comment type="caution">
    <text evidence="5">Lacks conserved residue(s) required for the propagation of feature annotation.</text>
</comment>
<dbReference type="InterPro" id="IPR029063">
    <property type="entry name" value="SAM-dependent_MTases_sf"/>
</dbReference>
<dbReference type="Gene3D" id="3.40.50.150">
    <property type="entry name" value="Vaccinia Virus protein VP39"/>
    <property type="match status" value="1"/>
</dbReference>
<feature type="domain" description="Methyltransferase small" evidence="6">
    <location>
        <begin position="114"/>
        <end position="200"/>
    </location>
</feature>
<evidence type="ECO:0000256" key="3">
    <source>
        <dbReference type="ARBA" id="ARBA00022691"/>
    </source>
</evidence>
<evidence type="ECO:0000256" key="2">
    <source>
        <dbReference type="ARBA" id="ARBA00022679"/>
    </source>
</evidence>
<keyword evidence="3 5" id="KW-0949">S-adenosyl-L-methionine</keyword>
<name>A0A385YT09_9BACL</name>
<dbReference type="PANTHER" id="PTHR18895">
    <property type="entry name" value="HEMK METHYLTRANSFERASE"/>
    <property type="match status" value="1"/>
</dbReference>
<dbReference type="RefSeq" id="WP_119882562.1">
    <property type="nucleotide sequence ID" value="NZ_CP032418.1"/>
</dbReference>
<comment type="function">
    <text evidence="5">Methylates the class 1 translation termination release factors RF1/PrfA and RF2/PrfB on the glutamine residue of the universally conserved GGQ motif.</text>
</comment>
<dbReference type="InterPro" id="IPR007848">
    <property type="entry name" value="Small_mtfrase_dom"/>
</dbReference>
<feature type="binding site" evidence="5">
    <location>
        <begin position="191"/>
        <end position="194"/>
    </location>
    <ligand>
        <name>substrate</name>
    </ligand>
</feature>
<dbReference type="Pfam" id="PF17827">
    <property type="entry name" value="PrmC_N"/>
    <property type="match status" value="1"/>
</dbReference>
<dbReference type="EMBL" id="CP032418">
    <property type="protein sequence ID" value="AYC28818.1"/>
    <property type="molecule type" value="Genomic_DNA"/>
</dbReference>
<keyword evidence="9" id="KW-1185">Reference proteome</keyword>
<dbReference type="PROSITE" id="PS00092">
    <property type="entry name" value="N6_MTASE"/>
    <property type="match status" value="1"/>
</dbReference>
<dbReference type="InterPro" id="IPR019874">
    <property type="entry name" value="RF_methyltr_PrmC"/>
</dbReference>
<dbReference type="InterPro" id="IPR004556">
    <property type="entry name" value="HemK-like"/>
</dbReference>
<comment type="catalytic activity">
    <reaction evidence="4 5">
        <text>L-glutaminyl-[peptide chain release factor] + S-adenosyl-L-methionine = N(5)-methyl-L-glutaminyl-[peptide chain release factor] + S-adenosyl-L-homocysteine + H(+)</text>
        <dbReference type="Rhea" id="RHEA:42896"/>
        <dbReference type="Rhea" id="RHEA-COMP:10271"/>
        <dbReference type="Rhea" id="RHEA-COMP:10272"/>
        <dbReference type="ChEBI" id="CHEBI:15378"/>
        <dbReference type="ChEBI" id="CHEBI:30011"/>
        <dbReference type="ChEBI" id="CHEBI:57856"/>
        <dbReference type="ChEBI" id="CHEBI:59789"/>
        <dbReference type="ChEBI" id="CHEBI:61891"/>
        <dbReference type="EC" id="2.1.1.297"/>
    </reaction>
</comment>
<dbReference type="HAMAP" id="MF_02126">
    <property type="entry name" value="RF_methyltr_PrmC"/>
    <property type="match status" value="1"/>
</dbReference>
<evidence type="ECO:0000259" key="6">
    <source>
        <dbReference type="Pfam" id="PF05175"/>
    </source>
</evidence>
<keyword evidence="1 5" id="KW-0489">Methyltransferase</keyword>
<keyword evidence="2 5" id="KW-0808">Transferase</keyword>
<dbReference type="PANTHER" id="PTHR18895:SF74">
    <property type="entry name" value="MTRF1L RELEASE FACTOR GLUTAMINE METHYLTRANSFERASE"/>
    <property type="match status" value="1"/>
</dbReference>
<proteinExistence type="inferred from homology"/>
<dbReference type="InterPro" id="IPR050320">
    <property type="entry name" value="N5-glutamine_MTase"/>
</dbReference>
<dbReference type="Gene3D" id="1.10.8.10">
    <property type="entry name" value="DNA helicase RuvA subunit, C-terminal domain"/>
    <property type="match status" value="1"/>
</dbReference>
<reference evidence="9" key="1">
    <citation type="submission" date="2018-09" db="EMBL/GenBank/DDBJ databases">
        <authorList>
            <person name="Zhu H."/>
        </authorList>
    </citation>
    <scope>NUCLEOTIDE SEQUENCE [LARGE SCALE GENOMIC DNA]</scope>
    <source>
        <strain evidence="9">K2R23-3</strain>
    </source>
</reference>
<accession>A0A385YT09</accession>
<feature type="binding site" evidence="5">
    <location>
        <position position="191"/>
    </location>
    <ligand>
        <name>S-adenosyl-L-methionine</name>
        <dbReference type="ChEBI" id="CHEBI:59789"/>
    </ligand>
</feature>
<evidence type="ECO:0000256" key="1">
    <source>
        <dbReference type="ARBA" id="ARBA00022603"/>
    </source>
</evidence>
<dbReference type="InterPro" id="IPR002052">
    <property type="entry name" value="DNA_methylase_N6_adenine_CS"/>
</dbReference>
<evidence type="ECO:0000313" key="9">
    <source>
        <dbReference type="Proteomes" id="UP000265725"/>
    </source>
</evidence>
<dbReference type="SUPFAM" id="SSF53335">
    <property type="entry name" value="S-adenosyl-L-methionine-dependent methyltransferases"/>
    <property type="match status" value="1"/>
</dbReference>
<evidence type="ECO:0000256" key="4">
    <source>
        <dbReference type="ARBA" id="ARBA00048391"/>
    </source>
</evidence>
<feature type="binding site" evidence="5">
    <location>
        <begin position="124"/>
        <end position="128"/>
    </location>
    <ligand>
        <name>S-adenosyl-L-methionine</name>
        <dbReference type="ChEBI" id="CHEBI:59789"/>
    </ligand>
</feature>
<dbReference type="Pfam" id="PF05175">
    <property type="entry name" value="MTS"/>
    <property type="match status" value="1"/>
</dbReference>
<dbReference type="EC" id="2.1.1.297" evidence="5"/>
<dbReference type="CDD" id="cd02440">
    <property type="entry name" value="AdoMet_MTases"/>
    <property type="match status" value="1"/>
</dbReference>
<dbReference type="GO" id="GO:0032259">
    <property type="term" value="P:methylation"/>
    <property type="evidence" value="ECO:0007669"/>
    <property type="project" value="UniProtKB-KW"/>
</dbReference>
<organism evidence="8 9">
    <name type="scientific">Paenisporosarcina cavernae</name>
    <dbReference type="NCBI Taxonomy" id="2320858"/>
    <lineage>
        <taxon>Bacteria</taxon>
        <taxon>Bacillati</taxon>
        <taxon>Bacillota</taxon>
        <taxon>Bacilli</taxon>
        <taxon>Bacillales</taxon>
        <taxon>Caryophanaceae</taxon>
        <taxon>Paenisporosarcina</taxon>
    </lineage>
</organism>
<dbReference type="Proteomes" id="UP000265725">
    <property type="component" value="Chromosome"/>
</dbReference>
<comment type="similarity">
    <text evidence="5">Belongs to the protein N5-glutamine methyltransferase family. PrmC subfamily.</text>
</comment>
<sequence>MSKAIYEALSWASSYLTEKNREPRAAQLLLQHVTSKSHAALIADAHEQLKADEWAQFEHFIHQHGKGIPIQYLIGEEEFYGRHFTVNPSVLIPRPETEELIELVLTRATAVFGNETSLRVADIGTGSGIIGITVKLERPNWNVTVTDIDSDALHVALANAARLEAEVTGKIGDGVKALLDSSGKLDIVVSNPPYIADSEAADMSEVVLDHEPHLALFADNKGLAIYQQLCRDLPSVMKSPGIVAFEIGYLQGKSVQQLLQNAFPSAIVEVHKDINGKDRMVIATV</sequence>
<dbReference type="OrthoDB" id="9800643at2"/>
<gene>
    <name evidence="5 8" type="primary">prmC</name>
    <name evidence="8" type="ORF">D3873_02625</name>
</gene>
<dbReference type="NCBIfam" id="TIGR03534">
    <property type="entry name" value="RF_mod_PrmC"/>
    <property type="match status" value="1"/>
</dbReference>
<dbReference type="AlphaFoldDB" id="A0A385YT09"/>
<dbReference type="NCBIfam" id="TIGR00536">
    <property type="entry name" value="hemK_fam"/>
    <property type="match status" value="1"/>
</dbReference>
<dbReference type="GO" id="GO:0003676">
    <property type="term" value="F:nucleic acid binding"/>
    <property type="evidence" value="ECO:0007669"/>
    <property type="project" value="InterPro"/>
</dbReference>
<dbReference type="KEGG" id="paek:D3873_02625"/>